<feature type="domain" description="ABC transporter" evidence="8">
    <location>
        <begin position="15"/>
        <end position="265"/>
    </location>
</feature>
<dbReference type="PROSITE" id="PS00211">
    <property type="entry name" value="ABC_TRANSPORTER_1"/>
    <property type="match status" value="1"/>
</dbReference>
<dbReference type="PROSITE" id="PS50893">
    <property type="entry name" value="ABC_TRANSPORTER_2"/>
    <property type="match status" value="1"/>
</dbReference>
<dbReference type="Pfam" id="PF08352">
    <property type="entry name" value="oligo_HPY"/>
    <property type="match status" value="1"/>
</dbReference>
<evidence type="ECO:0000256" key="1">
    <source>
        <dbReference type="ARBA" id="ARBA00004417"/>
    </source>
</evidence>
<dbReference type="Pfam" id="PF00005">
    <property type="entry name" value="ABC_tran"/>
    <property type="match status" value="1"/>
</dbReference>
<dbReference type="NCBIfam" id="TIGR01727">
    <property type="entry name" value="oligo_HPY"/>
    <property type="match status" value="1"/>
</dbReference>
<comment type="similarity">
    <text evidence="2">Belongs to the ABC transporter superfamily.</text>
</comment>
<dbReference type="GO" id="GO:0005524">
    <property type="term" value="F:ATP binding"/>
    <property type="evidence" value="ECO:0007669"/>
    <property type="project" value="UniProtKB-KW"/>
</dbReference>
<evidence type="ECO:0000259" key="8">
    <source>
        <dbReference type="PROSITE" id="PS50893"/>
    </source>
</evidence>
<comment type="subcellular location">
    <subcellularLocation>
        <location evidence="1">Cell inner membrane</location>
        <topology evidence="1">Peripheral membrane protein</topology>
    </subcellularLocation>
</comment>
<keyword evidence="3" id="KW-0813">Transport</keyword>
<accession>A0ABS3KJX3</accession>
<dbReference type="InterPro" id="IPR027417">
    <property type="entry name" value="P-loop_NTPase"/>
</dbReference>
<proteinExistence type="inferred from homology"/>
<dbReference type="InterPro" id="IPR003593">
    <property type="entry name" value="AAA+_ATPase"/>
</dbReference>
<protein>
    <submittedName>
        <fullName evidence="9">ABC transporter ATP-binding protein</fullName>
    </submittedName>
</protein>
<evidence type="ECO:0000256" key="2">
    <source>
        <dbReference type="ARBA" id="ARBA00005417"/>
    </source>
</evidence>
<dbReference type="InterPro" id="IPR017871">
    <property type="entry name" value="ABC_transporter-like_CS"/>
</dbReference>
<evidence type="ECO:0000256" key="4">
    <source>
        <dbReference type="ARBA" id="ARBA00022475"/>
    </source>
</evidence>
<evidence type="ECO:0000256" key="3">
    <source>
        <dbReference type="ARBA" id="ARBA00022448"/>
    </source>
</evidence>
<sequence length="342" mass="37134">MQEGSMQDVARPPLLEVRNLSAFFRTGRGEVQVTRDVSFAMAPGEMVGLVGESGCGKTVTGLALMGLLPPASSRLDGQILLRGQDLVTMAPAAKRRLRGRRISMIFQEPMSALDPVFTIGHQISETLRAHQDVSRAEARNRAIEALARVGIPEPALRHDAYPHQLSGGMRQRAMIAIALVCEPELLIADEPTTALDVTVQAQIVDVLGELCAKLGMAMLFITHDLGLVSQTCSRLVTMYAGEVVEEGRVDDILLRPRHPYSSGLLRSLPALTHRKARLPAIPGRVPVRGQMTDGCRFRPRCAHARPECAAPQPLRPVRPPGQARCCRVEELSLPGVLAEHAA</sequence>
<evidence type="ECO:0000256" key="6">
    <source>
        <dbReference type="ARBA" id="ARBA00022840"/>
    </source>
</evidence>
<keyword evidence="10" id="KW-1185">Reference proteome</keyword>
<name>A0ABS3KJX3_9PROT</name>
<dbReference type="EMBL" id="JACTNG010000001">
    <property type="protein sequence ID" value="MBO1077742.1"/>
    <property type="molecule type" value="Genomic_DNA"/>
</dbReference>
<dbReference type="Proteomes" id="UP001518989">
    <property type="component" value="Unassembled WGS sequence"/>
</dbReference>
<dbReference type="Gene3D" id="3.40.50.300">
    <property type="entry name" value="P-loop containing nucleotide triphosphate hydrolases"/>
    <property type="match status" value="1"/>
</dbReference>
<organism evidence="9 10">
    <name type="scientific">Roseomonas haemaphysalidis</name>
    <dbReference type="NCBI Taxonomy" id="2768162"/>
    <lineage>
        <taxon>Bacteria</taxon>
        <taxon>Pseudomonadati</taxon>
        <taxon>Pseudomonadota</taxon>
        <taxon>Alphaproteobacteria</taxon>
        <taxon>Acetobacterales</taxon>
        <taxon>Roseomonadaceae</taxon>
        <taxon>Roseomonas</taxon>
    </lineage>
</organism>
<evidence type="ECO:0000256" key="5">
    <source>
        <dbReference type="ARBA" id="ARBA00022741"/>
    </source>
</evidence>
<keyword evidence="5" id="KW-0547">Nucleotide-binding</keyword>
<keyword evidence="7" id="KW-0472">Membrane</keyword>
<dbReference type="SMART" id="SM00382">
    <property type="entry name" value="AAA"/>
    <property type="match status" value="1"/>
</dbReference>
<dbReference type="InterPro" id="IPR013563">
    <property type="entry name" value="Oligopep_ABC_C"/>
</dbReference>
<dbReference type="CDD" id="cd03257">
    <property type="entry name" value="ABC_NikE_OppD_transporters"/>
    <property type="match status" value="1"/>
</dbReference>
<evidence type="ECO:0000313" key="10">
    <source>
        <dbReference type="Proteomes" id="UP001518989"/>
    </source>
</evidence>
<evidence type="ECO:0000256" key="7">
    <source>
        <dbReference type="ARBA" id="ARBA00023136"/>
    </source>
</evidence>
<dbReference type="SUPFAM" id="SSF52540">
    <property type="entry name" value="P-loop containing nucleoside triphosphate hydrolases"/>
    <property type="match status" value="1"/>
</dbReference>
<gene>
    <name evidence="9" type="ORF">IAI61_01770</name>
</gene>
<dbReference type="PANTHER" id="PTHR43297">
    <property type="entry name" value="OLIGOPEPTIDE TRANSPORT ATP-BINDING PROTEIN APPD"/>
    <property type="match status" value="1"/>
</dbReference>
<reference evidence="9 10" key="1">
    <citation type="submission" date="2020-09" db="EMBL/GenBank/DDBJ databases">
        <title>Roseomonas.</title>
        <authorList>
            <person name="Zhu W."/>
        </authorList>
    </citation>
    <scope>NUCLEOTIDE SEQUENCE [LARGE SCALE GENOMIC DNA]</scope>
    <source>
        <strain evidence="9 10">573</strain>
    </source>
</reference>
<dbReference type="InterPro" id="IPR003439">
    <property type="entry name" value="ABC_transporter-like_ATP-bd"/>
</dbReference>
<dbReference type="InterPro" id="IPR050388">
    <property type="entry name" value="ABC_Ni/Peptide_Import"/>
</dbReference>
<evidence type="ECO:0000313" key="9">
    <source>
        <dbReference type="EMBL" id="MBO1077742.1"/>
    </source>
</evidence>
<dbReference type="PANTHER" id="PTHR43297:SF2">
    <property type="entry name" value="DIPEPTIDE TRANSPORT ATP-BINDING PROTEIN DPPD"/>
    <property type="match status" value="1"/>
</dbReference>
<keyword evidence="4" id="KW-1003">Cell membrane</keyword>
<comment type="caution">
    <text evidence="9">The sequence shown here is derived from an EMBL/GenBank/DDBJ whole genome shotgun (WGS) entry which is preliminary data.</text>
</comment>
<keyword evidence="6 9" id="KW-0067">ATP-binding</keyword>